<feature type="transmembrane region" description="Helical" evidence="1">
    <location>
        <begin position="134"/>
        <end position="151"/>
    </location>
</feature>
<evidence type="ECO:0000313" key="3">
    <source>
        <dbReference type="EMBL" id="SPW23697.1"/>
    </source>
</evidence>
<keyword evidence="1" id="KW-1133">Transmembrane helix</keyword>
<reference evidence="3 4" key="1">
    <citation type="submission" date="2018-06" db="EMBL/GenBank/DDBJ databases">
        <authorList>
            <consortium name="Pathogen Informatics"/>
            <person name="Doyle S."/>
        </authorList>
    </citation>
    <scope>NUCLEOTIDE SEQUENCE [LARGE SCALE GENOMIC DNA]</scope>
    <source>
        <strain evidence="3 4">NCTC10254</strain>
    </source>
</reference>
<organism evidence="3 4">
    <name type="scientific">Corynebacterium matruchotii</name>
    <dbReference type="NCBI Taxonomy" id="43768"/>
    <lineage>
        <taxon>Bacteria</taxon>
        <taxon>Bacillati</taxon>
        <taxon>Actinomycetota</taxon>
        <taxon>Actinomycetes</taxon>
        <taxon>Mycobacteriales</taxon>
        <taxon>Corynebacteriaceae</taxon>
        <taxon>Corynebacterium</taxon>
    </lineage>
</organism>
<keyword evidence="1" id="KW-0472">Membrane</keyword>
<evidence type="ECO:0000256" key="1">
    <source>
        <dbReference type="SAM" id="Phobius"/>
    </source>
</evidence>
<protein>
    <submittedName>
        <fullName evidence="3">Hypothetical membrane protein</fullName>
    </submittedName>
</protein>
<accession>A0A6H9XTW6</accession>
<dbReference type="AlphaFoldDB" id="A0A6H9XTW6"/>
<evidence type="ECO:0000259" key="2">
    <source>
        <dbReference type="Pfam" id="PF08044"/>
    </source>
</evidence>
<keyword evidence="1" id="KW-0812">Transmembrane</keyword>
<name>A0A6H9XTW6_9CORY</name>
<gene>
    <name evidence="3" type="ORF">NCTC10254_00054</name>
</gene>
<dbReference type="Proteomes" id="UP000249886">
    <property type="component" value="Unassembled WGS sequence"/>
</dbReference>
<evidence type="ECO:0000313" key="4">
    <source>
        <dbReference type="Proteomes" id="UP000249886"/>
    </source>
</evidence>
<dbReference type="GeneID" id="84573462"/>
<feature type="transmembrane region" description="Helical" evidence="1">
    <location>
        <begin position="111"/>
        <end position="128"/>
    </location>
</feature>
<feature type="domain" description="DUF1707" evidence="2">
    <location>
        <begin position="20"/>
        <end position="71"/>
    </location>
</feature>
<proteinExistence type="predicted"/>
<dbReference type="RefSeq" id="WP_005525210.1">
    <property type="nucleotide sequence ID" value="NZ_CP050134.2"/>
</dbReference>
<comment type="caution">
    <text evidence="3">The sequence shown here is derived from an EMBL/GenBank/DDBJ whole genome shotgun (WGS) entry which is preliminary data.</text>
</comment>
<dbReference type="Pfam" id="PF08044">
    <property type="entry name" value="DUF1707"/>
    <property type="match status" value="1"/>
</dbReference>
<dbReference type="EMBL" id="UARK01000001">
    <property type="protein sequence ID" value="SPW23697.1"/>
    <property type="molecule type" value="Genomic_DNA"/>
</dbReference>
<sequence>MSQPFNPRSPQNNPRNRDYRIGDAERQKAMDDLGKHFTAGRLDITEYDNRLTNVAEATMRSDLIPIFSDLPAITDTNTSAAIPHATGIPEEDKFSRSEIEESYRSGRRIKLGVMILMFMAAVSSTLILQDKLVAFTMMMTFLATFVLLYVMKLGPKSWHQPSPRALARQRRRQIAQAQAMQVQAMQLAHAQQMAQQRLVRQQQQAEITNAALEVTNQYVQRLRNRNRYRR</sequence>
<dbReference type="InterPro" id="IPR012551">
    <property type="entry name" value="DUF1707_SHOCT-like"/>
</dbReference>